<feature type="region of interest" description="Disordered" evidence="1">
    <location>
        <begin position="287"/>
        <end position="316"/>
    </location>
</feature>
<feature type="compositionally biased region" description="Basic residues" evidence="1">
    <location>
        <begin position="573"/>
        <end position="583"/>
    </location>
</feature>
<organism evidence="2 3">
    <name type="scientific">Pelobates cultripes</name>
    <name type="common">Western spadefoot toad</name>
    <dbReference type="NCBI Taxonomy" id="61616"/>
    <lineage>
        <taxon>Eukaryota</taxon>
        <taxon>Metazoa</taxon>
        <taxon>Chordata</taxon>
        <taxon>Craniata</taxon>
        <taxon>Vertebrata</taxon>
        <taxon>Euteleostomi</taxon>
        <taxon>Amphibia</taxon>
        <taxon>Batrachia</taxon>
        <taxon>Anura</taxon>
        <taxon>Pelobatoidea</taxon>
        <taxon>Pelobatidae</taxon>
        <taxon>Pelobates</taxon>
    </lineage>
</organism>
<protein>
    <submittedName>
        <fullName evidence="2">Uncharacterized protein</fullName>
    </submittedName>
</protein>
<feature type="compositionally biased region" description="Acidic residues" evidence="1">
    <location>
        <begin position="487"/>
        <end position="508"/>
    </location>
</feature>
<feature type="region of interest" description="Disordered" evidence="1">
    <location>
        <begin position="157"/>
        <end position="176"/>
    </location>
</feature>
<dbReference type="Proteomes" id="UP001295444">
    <property type="component" value="Chromosome 03"/>
</dbReference>
<dbReference type="EMBL" id="OW240914">
    <property type="protein sequence ID" value="CAH2272742.1"/>
    <property type="molecule type" value="Genomic_DNA"/>
</dbReference>
<gene>
    <name evidence="2" type="ORF">PECUL_23A015608</name>
</gene>
<feature type="region of interest" description="Disordered" evidence="1">
    <location>
        <begin position="570"/>
        <end position="613"/>
    </location>
</feature>
<feature type="compositionally biased region" description="Basic and acidic residues" evidence="1">
    <location>
        <begin position="345"/>
        <end position="360"/>
    </location>
</feature>
<dbReference type="PANTHER" id="PTHR15159:SF2">
    <property type="entry name" value="NEUROSECRETORY PROTEIN VGF"/>
    <property type="match status" value="1"/>
</dbReference>
<dbReference type="AlphaFoldDB" id="A0AAD1RJ11"/>
<evidence type="ECO:0000256" key="1">
    <source>
        <dbReference type="SAM" id="MobiDB-lite"/>
    </source>
</evidence>
<feature type="compositionally biased region" description="Basic and acidic residues" evidence="1">
    <location>
        <begin position="432"/>
        <end position="448"/>
    </location>
</feature>
<feature type="region of interest" description="Disordered" evidence="1">
    <location>
        <begin position="101"/>
        <end position="147"/>
    </location>
</feature>
<proteinExistence type="predicted"/>
<keyword evidence="3" id="KW-1185">Reference proteome</keyword>
<feature type="region of interest" description="Disordered" evidence="1">
    <location>
        <begin position="335"/>
        <end position="542"/>
    </location>
</feature>
<feature type="compositionally biased region" description="Basic and acidic residues" evidence="1">
    <location>
        <begin position="380"/>
        <end position="391"/>
    </location>
</feature>
<feature type="compositionally biased region" description="Polar residues" evidence="1">
    <location>
        <begin position="740"/>
        <end position="773"/>
    </location>
</feature>
<feature type="compositionally biased region" description="Polar residues" evidence="1">
    <location>
        <begin position="664"/>
        <end position="721"/>
    </location>
</feature>
<feature type="compositionally biased region" description="Polar residues" evidence="1">
    <location>
        <begin position="298"/>
        <end position="310"/>
    </location>
</feature>
<accession>A0AAD1RJ11</accession>
<feature type="region of interest" description="Disordered" evidence="1">
    <location>
        <begin position="194"/>
        <end position="225"/>
    </location>
</feature>
<name>A0AAD1RJ11_PELCU</name>
<feature type="compositionally biased region" description="Basic and acidic residues" evidence="1">
    <location>
        <begin position="458"/>
        <end position="468"/>
    </location>
</feature>
<dbReference type="InterPro" id="IPR026128">
    <property type="entry name" value="VGF"/>
</dbReference>
<feature type="region of interest" description="Disordered" evidence="1">
    <location>
        <begin position="655"/>
        <end position="777"/>
    </location>
</feature>
<dbReference type="PANTHER" id="PTHR15159">
    <property type="entry name" value="NEUROSECRETORY PROTEIN VGF"/>
    <property type="match status" value="1"/>
</dbReference>
<evidence type="ECO:0000313" key="2">
    <source>
        <dbReference type="EMBL" id="CAH2272742.1"/>
    </source>
</evidence>
<feature type="compositionally biased region" description="Basic and acidic residues" evidence="1">
    <location>
        <begin position="1"/>
        <end position="17"/>
    </location>
</feature>
<dbReference type="GO" id="GO:0005184">
    <property type="term" value="F:neuropeptide hormone activity"/>
    <property type="evidence" value="ECO:0007669"/>
    <property type="project" value="InterPro"/>
</dbReference>
<feature type="region of interest" description="Disordered" evidence="1">
    <location>
        <begin position="1"/>
        <end position="21"/>
    </location>
</feature>
<feature type="compositionally biased region" description="Basic and acidic residues" evidence="1">
    <location>
        <begin position="117"/>
        <end position="140"/>
    </location>
</feature>
<reference evidence="2" key="1">
    <citation type="submission" date="2022-03" db="EMBL/GenBank/DDBJ databases">
        <authorList>
            <person name="Alioto T."/>
            <person name="Alioto T."/>
            <person name="Gomez Garrido J."/>
        </authorList>
    </citation>
    <scope>NUCLEOTIDE SEQUENCE</scope>
</reference>
<feature type="compositionally biased region" description="Basic and acidic residues" evidence="1">
    <location>
        <begin position="199"/>
        <end position="220"/>
    </location>
</feature>
<feature type="compositionally biased region" description="Low complexity" evidence="1">
    <location>
        <begin position="722"/>
        <end position="739"/>
    </location>
</feature>
<evidence type="ECO:0000313" key="3">
    <source>
        <dbReference type="Proteomes" id="UP001295444"/>
    </source>
</evidence>
<sequence length="876" mass="102110">MSESGSRTKDPLQKPHDWLMSTRMPEELTSNYPRCNSDTLTHTPDQTCLNSWVSTSSHKHPLPTQAQTAVTHPHTATTIYTQIIDANSDVTSQFLFLSSANDNQRERGREGKKRGGRREESSDSYTGEREREREEKHAFTDRMYTGDNMKIDSLNQRQVGSAHAQPRSPSPPARRGRHVIRGAGWVFKAAAARQQQWERAQRDRERQTQHPETALRDRHSTQRLHRTKMLRAPPFLLILSLNLLHSIFLHAVPLGEEQIHQMTHQNSANDPVYSSKLEVHQEAPLSHNQLEKREDASDISTTQVQSQSASDDGDELFKDISPKALAAVLLQALNEGGEEQDSSTLEDRKPSENEKPIKEEGADEEMTESIRSKTQSPENEDVKSEDEHLGNGEDMESVKSLLQELESFEPPPKREQEPSQDTISDNEDLEELRELLGLDESKEEEKRNSQKPLPHTPRMWEEDKEGEKLAGVAQDLLLQYILNGGENEGEQQEEEGEEKEEEQDEDYQGGDFIGGQRPLFEDEEGENIQDKRSTEDDIDEVDPQTIDNLIELSTRLHLPADDVVDIINDVERRKRRKMKKKKARDYLPRRKDRTRTPPQSWPDTPKPVYYPRRRLDQQPMWNKVSEPVWKVPDYNWKKMQQASWKKVYEPSWNRAKSPSWKKVPQQSWNNLPDSNWNKVPDSNWNKISDSNWNKASDSSWNKASDSNWNKVPDSNWNKGSDSNWNKVSNSNLNKVSDSNWNKVPDSNWNKVPDSNWNKVSDSNWNKVSDSNWNKVPDSKWNKVQESKWNKMQEPSWNKMQDSDWNSIMNPVPRRYRTRPSSFNNYIRPRAFQYPPRYYYKPPIPRRDDYYDDDQDKQEEMENYIERILLTHPEVFQ</sequence>